<evidence type="ECO:0000256" key="1">
    <source>
        <dbReference type="SAM" id="MobiDB-lite"/>
    </source>
</evidence>
<evidence type="ECO:0000313" key="3">
    <source>
        <dbReference type="Proteomes" id="UP001500063"/>
    </source>
</evidence>
<dbReference type="RefSeq" id="WP_344121507.1">
    <property type="nucleotide sequence ID" value="NZ_BAAABW010000026.1"/>
</dbReference>
<protein>
    <submittedName>
        <fullName evidence="2">IS200/IS605 family element transposase accessory protein TnpB</fullName>
    </submittedName>
</protein>
<keyword evidence="3" id="KW-1185">Reference proteome</keyword>
<name>A0ABN0XMK7_9ACTN</name>
<sequence length="533" mass="59442">MHATGQDGQVLTLVGRHLGHHQRADLACRVGIGKVPVKDNRRTERKRGLTRVSSSRMAGAMTRASEDQYQLSLRCLYDEASSLRRAIRTITRRLAAPCGGKEGKARGYKDQAERFGKQRRLQVLNARLARVERRIVSGRPSIVAGGRRLAKARHNLEKAQITEHEWREQWDAARLFLTADGESGAPFGNYTICVDPNDGSVTVVLPEPLRHLANAPRGRYRLGCTVQFSHRREEWLDRVTANRAVRYDFVYDPVRGRWYLDASWCADKAVLPTPEEIRDFGERTIGIDLNADHLATCVLDPHGNPIGRPHTIPLDLTGPASQRDGRLRDAISQLITLARQHDCAAIVVENLNFDDARTVGRERMGRGGRGKKFRKTVAGIPTARFRERLRGMAFHAGLVVIAVDPAYTSIWGERYWKTPLQQTSKRTTVTRHHSAAVAIGRRGLGHRIRRRPGVTASDQRIAARRATGQTAFVPRPRGTASPPRTASPPARGGKTRLDQGDQLAPLPDPEDRSRGHRITHPACRDPANTGQSR</sequence>
<dbReference type="EMBL" id="BAAABW010000026">
    <property type="protein sequence ID" value="GAA0368050.1"/>
    <property type="molecule type" value="Genomic_DNA"/>
</dbReference>
<gene>
    <name evidence="2" type="ORF">GCM10010319_52470</name>
</gene>
<comment type="caution">
    <text evidence="2">The sequence shown here is derived from an EMBL/GenBank/DDBJ whole genome shotgun (WGS) entry which is preliminary data.</text>
</comment>
<feature type="region of interest" description="Disordered" evidence="1">
    <location>
        <begin position="450"/>
        <end position="533"/>
    </location>
</feature>
<organism evidence="2 3">
    <name type="scientific">Streptomyces blastmyceticus</name>
    <dbReference type="NCBI Taxonomy" id="68180"/>
    <lineage>
        <taxon>Bacteria</taxon>
        <taxon>Bacillati</taxon>
        <taxon>Actinomycetota</taxon>
        <taxon>Actinomycetes</taxon>
        <taxon>Kitasatosporales</taxon>
        <taxon>Streptomycetaceae</taxon>
        <taxon>Streptomyces</taxon>
    </lineage>
</organism>
<feature type="compositionally biased region" description="Low complexity" evidence="1">
    <location>
        <begin position="478"/>
        <end position="492"/>
    </location>
</feature>
<dbReference type="Proteomes" id="UP001500063">
    <property type="component" value="Unassembled WGS sequence"/>
</dbReference>
<reference evidence="2 3" key="1">
    <citation type="journal article" date="2019" name="Int. J. Syst. Evol. Microbiol.">
        <title>The Global Catalogue of Microorganisms (GCM) 10K type strain sequencing project: providing services to taxonomists for standard genome sequencing and annotation.</title>
        <authorList>
            <consortium name="The Broad Institute Genomics Platform"/>
            <consortium name="The Broad Institute Genome Sequencing Center for Infectious Disease"/>
            <person name="Wu L."/>
            <person name="Ma J."/>
        </authorList>
    </citation>
    <scope>NUCLEOTIDE SEQUENCE [LARGE SCALE GENOMIC DNA]</scope>
    <source>
        <strain evidence="2 3">JCM 4565</strain>
    </source>
</reference>
<evidence type="ECO:0000313" key="2">
    <source>
        <dbReference type="EMBL" id="GAA0368050.1"/>
    </source>
</evidence>
<accession>A0ABN0XMK7</accession>
<proteinExistence type="predicted"/>